<dbReference type="PROSITE" id="PS51257">
    <property type="entry name" value="PROKAR_LIPOPROTEIN"/>
    <property type="match status" value="1"/>
</dbReference>
<accession>A0AAE4MG16</accession>
<name>A0AAE4MG16_9EURY</name>
<evidence type="ECO:0000313" key="2">
    <source>
        <dbReference type="Proteomes" id="UP001283212"/>
    </source>
</evidence>
<organism evidence="1 2">
    <name type="scientific">Methanorbis rubei</name>
    <dbReference type="NCBI Taxonomy" id="3028300"/>
    <lineage>
        <taxon>Archaea</taxon>
        <taxon>Methanobacteriati</taxon>
        <taxon>Methanobacteriota</taxon>
        <taxon>Stenosarchaea group</taxon>
        <taxon>Methanomicrobia</taxon>
        <taxon>Methanomicrobiales</taxon>
        <taxon>Methanocorpusculaceae</taxon>
        <taxon>Methanorbis</taxon>
    </lineage>
</organism>
<proteinExistence type="predicted"/>
<sequence length="275" mass="30792">MKRFIVPVTVILTVLLLTAGCIGTDTPVQQSLSEKPLGTWVVMLPSETVNGTERYDSYELKLWENEFGTVIYSHTEKVNDQTSTTTYQMEGPVIKNENNYTVVTEDAGNFTLTFSTDTNYWRPEILTLPDGTEVTNELIYTVYETSSIGSAPSSGWDSPKEPVGLWTTTLPSKNVNGTEVVVNYSLLFLGNDNVTVTYEETQIQHYETTTLLLTEEGTMINEGDNYTITTENLGNFTMICSFTEDGVWEAGPVVLPDGTLIEDYWHLITYNNVYT</sequence>
<comment type="caution">
    <text evidence="1">The sequence shown here is derived from an EMBL/GenBank/DDBJ whole genome shotgun (WGS) entry which is preliminary data.</text>
</comment>
<protein>
    <submittedName>
        <fullName evidence="1">Uncharacterized protein</fullName>
    </submittedName>
</protein>
<evidence type="ECO:0000313" key="1">
    <source>
        <dbReference type="EMBL" id="MDV0443579.1"/>
    </source>
</evidence>
<dbReference type="Proteomes" id="UP001283212">
    <property type="component" value="Unassembled WGS sequence"/>
</dbReference>
<keyword evidence="2" id="KW-1185">Reference proteome</keyword>
<dbReference type="AlphaFoldDB" id="A0AAE4MG16"/>
<gene>
    <name evidence="1" type="ORF">McpCs1_09570</name>
</gene>
<reference evidence="1 2" key="1">
    <citation type="submission" date="2023-06" db="EMBL/GenBank/DDBJ databases">
        <title>Genome sequence of Methancorpusculaceae sp. Cs1.</title>
        <authorList>
            <person name="Protasov E."/>
            <person name="Platt K."/>
            <person name="Poehlein A."/>
            <person name="Daniel R."/>
            <person name="Brune A."/>
        </authorList>
    </citation>
    <scope>NUCLEOTIDE SEQUENCE [LARGE SCALE GENOMIC DNA]</scope>
    <source>
        <strain evidence="1 2">Cs1</strain>
    </source>
</reference>
<dbReference type="RefSeq" id="WP_338096102.1">
    <property type="nucleotide sequence ID" value="NZ_JAWDKB010000003.1"/>
</dbReference>
<dbReference type="EMBL" id="JAWDKB010000003">
    <property type="protein sequence ID" value="MDV0443579.1"/>
    <property type="molecule type" value="Genomic_DNA"/>
</dbReference>